<dbReference type="PANTHER" id="PTHR15462">
    <property type="entry name" value="SERINE PROTEASE"/>
    <property type="match status" value="1"/>
</dbReference>
<dbReference type="InterPro" id="IPR049511">
    <property type="entry name" value="PGH-like_rpt"/>
</dbReference>
<dbReference type="InterPro" id="IPR009003">
    <property type="entry name" value="Peptidase_S1_PA"/>
</dbReference>
<protein>
    <submittedName>
        <fullName evidence="5">Trypsin-like peptidase</fullName>
    </submittedName>
</protein>
<dbReference type="Gene3D" id="2.40.10.10">
    <property type="entry name" value="Trypsin-like serine proteases"/>
    <property type="match status" value="2"/>
</dbReference>
<dbReference type="Pfam" id="PF17660">
    <property type="entry name" value="BTRD1"/>
    <property type="match status" value="3"/>
</dbReference>
<dbReference type="GO" id="GO:0008236">
    <property type="term" value="F:serine-type peptidase activity"/>
    <property type="evidence" value="ECO:0007669"/>
    <property type="project" value="UniProtKB-KW"/>
</dbReference>
<dbReference type="PROSITE" id="PS00673">
    <property type="entry name" value="V8_SER"/>
    <property type="match status" value="1"/>
</dbReference>
<dbReference type="InterPro" id="IPR050966">
    <property type="entry name" value="Glutamyl_endopeptidase"/>
</dbReference>
<dbReference type="SUPFAM" id="SSF50494">
    <property type="entry name" value="Trypsin-like serine proteases"/>
    <property type="match status" value="1"/>
</dbReference>
<proteinExistence type="predicted"/>
<sequence length="474" mass="51782">MDNIKKLELVPAEDLLKELKLRTKHPIKDDGTRSPESNPTLREFDEVSIARALKANQKVIYGTDDRLDIFDLSPGPNLDDVDSVVALFNRSDIIDNGNGTSTLQTRNFGTAQNLCPGERFREQPIGAFCSGFLVAPDVIATAGHCVNTSNAANVCFVFGFRMQNATTATTTIENKDIYRGASVIGRQEVSNGPDWALVRLDRPVNNHRVVKFRRAGTIPNGQAVHVIGHPVGLPTKFAGGATVRENQSNAFFIANLDTYGGNSGSPVFNSTTHEVEGILVRGEADFVAQGTCNISLVCPTTGCRGEDCTRTTEFAPLVRVPGSWEARHGLTSAQYQQVFNELAGQGFRLTNVSGYAVGGQDLYAAIWEQREGPAWQARHGLTSAQYQQVFNELAGQGFRLTNVSGYAVGGQDLYAAIWEQREGPAWQARHGLTSTQYQQAFDELARQGFRLTDVSGYAVGNQDLYAALWEKIEN</sequence>
<accession>A0A4R1NSK9</accession>
<evidence type="ECO:0000256" key="2">
    <source>
        <dbReference type="ARBA" id="ARBA00022729"/>
    </source>
</evidence>
<dbReference type="InterPro" id="IPR043504">
    <property type="entry name" value="Peptidase_S1_PA_chymotrypsin"/>
</dbReference>
<dbReference type="PANTHER" id="PTHR15462:SF8">
    <property type="entry name" value="SERINE PROTEASE"/>
    <property type="match status" value="1"/>
</dbReference>
<dbReference type="Pfam" id="PF13365">
    <property type="entry name" value="Trypsin_2"/>
    <property type="match status" value="1"/>
</dbReference>
<name>A0A4R1NSK9_9GAMM</name>
<reference evidence="5 6" key="1">
    <citation type="submission" date="2019-03" db="EMBL/GenBank/DDBJ databases">
        <title>Genomic Encyclopedia of Type Strains, Phase IV (KMG-IV): sequencing the most valuable type-strain genomes for metagenomic binning, comparative biology and taxonomic classification.</title>
        <authorList>
            <person name="Goeker M."/>
        </authorList>
    </citation>
    <scope>NUCLEOTIDE SEQUENCE [LARGE SCALE GENOMIC DNA]</scope>
    <source>
        <strain evidence="5 6">DSM 2286</strain>
    </source>
</reference>
<organism evidence="5 6">
    <name type="scientific">Azotobacter chroococcum</name>
    <dbReference type="NCBI Taxonomy" id="353"/>
    <lineage>
        <taxon>Bacteria</taxon>
        <taxon>Pseudomonadati</taxon>
        <taxon>Pseudomonadota</taxon>
        <taxon>Gammaproteobacteria</taxon>
        <taxon>Pseudomonadales</taxon>
        <taxon>Pseudomonadaceae</taxon>
        <taxon>Azotobacter</taxon>
    </lineage>
</organism>
<gene>
    <name evidence="5" type="ORF">EV691_15815</name>
</gene>
<dbReference type="Proteomes" id="UP000295169">
    <property type="component" value="Unassembled WGS sequence"/>
</dbReference>
<evidence type="ECO:0000313" key="5">
    <source>
        <dbReference type="EMBL" id="TCL15541.1"/>
    </source>
</evidence>
<dbReference type="AlphaFoldDB" id="A0A4R1NSK9"/>
<keyword evidence="2" id="KW-0732">Signal</keyword>
<keyword evidence="1" id="KW-0645">Protease</keyword>
<keyword evidence="4" id="KW-0720">Serine protease</keyword>
<dbReference type="InterPro" id="IPR000126">
    <property type="entry name" value="V8_ser_AS"/>
</dbReference>
<keyword evidence="3" id="KW-0378">Hydrolase</keyword>
<evidence type="ECO:0000256" key="4">
    <source>
        <dbReference type="ARBA" id="ARBA00022825"/>
    </source>
</evidence>
<comment type="caution">
    <text evidence="5">The sequence shown here is derived from an EMBL/GenBank/DDBJ whole genome shotgun (WGS) entry which is preliminary data.</text>
</comment>
<evidence type="ECO:0000256" key="3">
    <source>
        <dbReference type="ARBA" id="ARBA00022801"/>
    </source>
</evidence>
<dbReference type="GO" id="GO:0006508">
    <property type="term" value="P:proteolysis"/>
    <property type="evidence" value="ECO:0007669"/>
    <property type="project" value="UniProtKB-KW"/>
</dbReference>
<evidence type="ECO:0000313" key="6">
    <source>
        <dbReference type="Proteomes" id="UP000295169"/>
    </source>
</evidence>
<evidence type="ECO:0000256" key="1">
    <source>
        <dbReference type="ARBA" id="ARBA00022670"/>
    </source>
</evidence>
<dbReference type="EMBL" id="SMMU01000058">
    <property type="protein sequence ID" value="TCL15541.1"/>
    <property type="molecule type" value="Genomic_DNA"/>
</dbReference>
<dbReference type="RefSeq" id="WP_131837567.1">
    <property type="nucleotide sequence ID" value="NZ_SMMU01000058.1"/>
</dbReference>